<reference evidence="4" key="1">
    <citation type="submission" date="2021-03" db="EMBL/GenBank/DDBJ databases">
        <title>Revisited historic fungal species revealed as producer of novel bioactive compounds through whole genome sequencing and comparative genomics.</title>
        <authorList>
            <person name="Vignolle G.A."/>
            <person name="Hochenegger N."/>
            <person name="Mach R.L."/>
            <person name="Mach-Aigner A.R."/>
            <person name="Javad Rahimi M."/>
            <person name="Salim K.A."/>
            <person name="Chan C.M."/>
            <person name="Lim L.B.L."/>
            <person name="Cai F."/>
            <person name="Druzhinina I.S."/>
            <person name="U'Ren J.M."/>
            <person name="Derntl C."/>
        </authorList>
    </citation>
    <scope>NUCLEOTIDE SEQUENCE</scope>
    <source>
        <strain evidence="4">TUCIM 5799</strain>
    </source>
</reference>
<dbReference type="Pfam" id="PF00888">
    <property type="entry name" value="Cullin"/>
    <property type="match status" value="1"/>
</dbReference>
<sequence length="283" mass="32324">MSQQTREVLQMPQLPNPADLDETPGAVLNNGRWHYLETSMNRIMRDPDAGVDTGSFVGLYTAVTNYTTSGKGAHFPKRDESGSGPPPGAHNLGGYLYARLLGWLSDYLGDLKELIKPYSGEDLLCRYFEEWHRYITSAKRIRRFFQYFDRHWIRREQDEGNKKVFDVYTSFVIKWRQEIYSGVCGDLVDVVRELGEKHFHGEALEHPQTKTVMDRAKSLELEDPFDPYAIGSAQLALWETLHPGLEPDYEGFKQLLIRIDPSYKGTDEGSAEDVDMHTNAPAT</sequence>
<dbReference type="InterPro" id="IPR016159">
    <property type="entry name" value="Cullin_repeat-like_dom_sf"/>
</dbReference>
<accession>A0A9Q0ARM7</accession>
<dbReference type="InterPro" id="IPR001373">
    <property type="entry name" value="Cullin_N"/>
</dbReference>
<evidence type="ECO:0000256" key="1">
    <source>
        <dbReference type="ARBA" id="ARBA00006019"/>
    </source>
</evidence>
<name>A0A9Q0ARM7_9PEZI</name>
<gene>
    <name evidence="4" type="ORF">JX265_005890</name>
</gene>
<comment type="similarity">
    <text evidence="1">Belongs to the cullin family.</text>
</comment>
<keyword evidence="5" id="KW-1185">Reference proteome</keyword>
<evidence type="ECO:0000313" key="4">
    <source>
        <dbReference type="EMBL" id="KAI1871904.1"/>
    </source>
</evidence>
<dbReference type="SUPFAM" id="SSF74788">
    <property type="entry name" value="Cullin repeat-like"/>
    <property type="match status" value="1"/>
</dbReference>
<dbReference type="Proteomes" id="UP000829685">
    <property type="component" value="Unassembled WGS sequence"/>
</dbReference>
<dbReference type="EMBL" id="JAFIMR010000012">
    <property type="protein sequence ID" value="KAI1871904.1"/>
    <property type="molecule type" value="Genomic_DNA"/>
</dbReference>
<dbReference type="AlphaFoldDB" id="A0A9Q0ARM7"/>
<dbReference type="GO" id="GO:0006511">
    <property type="term" value="P:ubiquitin-dependent protein catabolic process"/>
    <property type="evidence" value="ECO:0007669"/>
    <property type="project" value="InterPro"/>
</dbReference>
<proteinExistence type="inferred from homology"/>
<evidence type="ECO:0000259" key="3">
    <source>
        <dbReference type="Pfam" id="PF00888"/>
    </source>
</evidence>
<evidence type="ECO:0000256" key="2">
    <source>
        <dbReference type="SAM" id="MobiDB-lite"/>
    </source>
</evidence>
<dbReference type="GO" id="GO:0031625">
    <property type="term" value="F:ubiquitin protein ligase binding"/>
    <property type="evidence" value="ECO:0007669"/>
    <property type="project" value="InterPro"/>
</dbReference>
<evidence type="ECO:0000313" key="5">
    <source>
        <dbReference type="Proteomes" id="UP000829685"/>
    </source>
</evidence>
<protein>
    <recommendedName>
        <fullName evidence="3">Cullin N-terminal domain-containing protein</fullName>
    </recommendedName>
</protein>
<feature type="region of interest" description="Disordered" evidence="2">
    <location>
        <begin position="1"/>
        <end position="23"/>
    </location>
</feature>
<feature type="domain" description="Cullin N-terminal" evidence="3">
    <location>
        <begin position="33"/>
        <end position="220"/>
    </location>
</feature>
<dbReference type="Gene3D" id="1.20.1310.10">
    <property type="entry name" value="Cullin Repeats"/>
    <property type="match status" value="1"/>
</dbReference>
<organism evidence="4 5">
    <name type="scientific">Neoarthrinium moseri</name>
    <dbReference type="NCBI Taxonomy" id="1658444"/>
    <lineage>
        <taxon>Eukaryota</taxon>
        <taxon>Fungi</taxon>
        <taxon>Dikarya</taxon>
        <taxon>Ascomycota</taxon>
        <taxon>Pezizomycotina</taxon>
        <taxon>Sordariomycetes</taxon>
        <taxon>Xylariomycetidae</taxon>
        <taxon>Amphisphaeriales</taxon>
        <taxon>Apiosporaceae</taxon>
        <taxon>Neoarthrinium</taxon>
    </lineage>
</organism>
<comment type="caution">
    <text evidence="4">The sequence shown here is derived from an EMBL/GenBank/DDBJ whole genome shotgun (WGS) entry which is preliminary data.</text>
</comment>